<feature type="region of interest" description="Disordered" evidence="1">
    <location>
        <begin position="155"/>
        <end position="176"/>
    </location>
</feature>
<protein>
    <submittedName>
        <fullName evidence="4">PASTA domain-containing protein</fullName>
    </submittedName>
</protein>
<evidence type="ECO:0000313" key="4">
    <source>
        <dbReference type="EMBL" id="MFF3664073.1"/>
    </source>
</evidence>
<evidence type="ECO:0000256" key="2">
    <source>
        <dbReference type="SAM" id="Phobius"/>
    </source>
</evidence>
<evidence type="ECO:0000259" key="3">
    <source>
        <dbReference type="PROSITE" id="PS51178"/>
    </source>
</evidence>
<evidence type="ECO:0000313" key="5">
    <source>
        <dbReference type="Proteomes" id="UP001602013"/>
    </source>
</evidence>
<organism evidence="4 5">
    <name type="scientific">Microtetraspora malaysiensis</name>
    <dbReference type="NCBI Taxonomy" id="161358"/>
    <lineage>
        <taxon>Bacteria</taxon>
        <taxon>Bacillati</taxon>
        <taxon>Actinomycetota</taxon>
        <taxon>Actinomycetes</taxon>
        <taxon>Streptosporangiales</taxon>
        <taxon>Streptosporangiaceae</taxon>
        <taxon>Microtetraspora</taxon>
    </lineage>
</organism>
<dbReference type="SMART" id="SM00740">
    <property type="entry name" value="PASTA"/>
    <property type="match status" value="1"/>
</dbReference>
<keyword evidence="2" id="KW-1133">Transmembrane helix</keyword>
<sequence length="320" mass="33557">MNVEETLKEAMASRVAAVHAPPSMGQRIRRRSRRSVVRFRTAGVALLTVAVAGAVPVYLSATSGPAPAQVGASAADTPKDGVDGIATPGISVPDVIGLSNQEVGAVLKAAGLAVDWRKVVDEGHKPGTVIAQEPPAGHIAPEGGRVQVTIATTAVPTTDEKSEATDNGQPQDLGDLGDGRTFGGIHLRYLPDGLEWGKWSGKDGFGKTSYTTTWVESSRASTGDYSVQAVVYKGKAARARRGIAKGDPVTIHGRQGYLGRLTEGGELVAERAEDNTLTLVWFPRADLAVELMMSPTFAAKLGDADKTEIQKIAEGVVVRN</sequence>
<reference evidence="4 5" key="1">
    <citation type="submission" date="2024-10" db="EMBL/GenBank/DDBJ databases">
        <title>The Natural Products Discovery Center: Release of the First 8490 Sequenced Strains for Exploring Actinobacteria Biosynthetic Diversity.</title>
        <authorList>
            <person name="Kalkreuter E."/>
            <person name="Kautsar S.A."/>
            <person name="Yang D."/>
            <person name="Bader C.D."/>
            <person name="Teijaro C.N."/>
            <person name="Fluegel L."/>
            <person name="Davis C.M."/>
            <person name="Simpson J.R."/>
            <person name="Lauterbach L."/>
            <person name="Steele A.D."/>
            <person name="Gui C."/>
            <person name="Meng S."/>
            <person name="Li G."/>
            <person name="Viehrig K."/>
            <person name="Ye F."/>
            <person name="Su P."/>
            <person name="Kiefer A.F."/>
            <person name="Nichols A."/>
            <person name="Cepeda A.J."/>
            <person name="Yan W."/>
            <person name="Fan B."/>
            <person name="Jiang Y."/>
            <person name="Adhikari A."/>
            <person name="Zheng C.-J."/>
            <person name="Schuster L."/>
            <person name="Cowan T.M."/>
            <person name="Smanski M.J."/>
            <person name="Chevrette M.G."/>
            <person name="De Carvalho L.P.S."/>
            <person name="Shen B."/>
        </authorList>
    </citation>
    <scope>NUCLEOTIDE SEQUENCE [LARGE SCALE GENOMIC DNA]</scope>
    <source>
        <strain evidence="4 5">NPDC002173</strain>
    </source>
</reference>
<dbReference type="PROSITE" id="PS51178">
    <property type="entry name" value="PASTA"/>
    <property type="match status" value="1"/>
</dbReference>
<keyword evidence="2" id="KW-0472">Membrane</keyword>
<keyword evidence="2" id="KW-0812">Transmembrane</keyword>
<proteinExistence type="predicted"/>
<gene>
    <name evidence="4" type="ORF">ACFYXI_00665</name>
</gene>
<feature type="domain" description="PASTA" evidence="3">
    <location>
        <begin position="86"/>
        <end position="152"/>
    </location>
</feature>
<name>A0ABW6SIJ0_9ACTN</name>
<dbReference type="EMBL" id="JBIASD010000001">
    <property type="protein sequence ID" value="MFF3664073.1"/>
    <property type="molecule type" value="Genomic_DNA"/>
</dbReference>
<accession>A0ABW6SIJ0</accession>
<dbReference type="Proteomes" id="UP001602013">
    <property type="component" value="Unassembled WGS sequence"/>
</dbReference>
<feature type="transmembrane region" description="Helical" evidence="2">
    <location>
        <begin position="37"/>
        <end position="59"/>
    </location>
</feature>
<dbReference type="InterPro" id="IPR005543">
    <property type="entry name" value="PASTA_dom"/>
</dbReference>
<dbReference type="Gene3D" id="3.30.10.20">
    <property type="match status" value="1"/>
</dbReference>
<evidence type="ECO:0000256" key="1">
    <source>
        <dbReference type="SAM" id="MobiDB-lite"/>
    </source>
</evidence>
<comment type="caution">
    <text evidence="4">The sequence shown here is derived from an EMBL/GenBank/DDBJ whole genome shotgun (WGS) entry which is preliminary data.</text>
</comment>
<dbReference type="RefSeq" id="WP_387408062.1">
    <property type="nucleotide sequence ID" value="NZ_JBIASD010000001.1"/>
</dbReference>
<keyword evidence="5" id="KW-1185">Reference proteome</keyword>
<dbReference type="Pfam" id="PF03793">
    <property type="entry name" value="PASTA"/>
    <property type="match status" value="1"/>
</dbReference>
<dbReference type="CDD" id="cd06577">
    <property type="entry name" value="PASTA_pknB"/>
    <property type="match status" value="1"/>
</dbReference>